<dbReference type="Proteomes" id="UP000045285">
    <property type="component" value="Unassembled WGS sequence"/>
</dbReference>
<name>A0A090E9P9_MESPL</name>
<evidence type="ECO:0000313" key="1">
    <source>
        <dbReference type="EMBL" id="CDX26649.1"/>
    </source>
</evidence>
<evidence type="ECO:0008006" key="3">
    <source>
        <dbReference type="Google" id="ProtNLM"/>
    </source>
</evidence>
<dbReference type="Pfam" id="PF11367">
    <property type="entry name" value="Tail_completion_gp17"/>
    <property type="match status" value="1"/>
</dbReference>
<keyword evidence="2" id="KW-1185">Reference proteome</keyword>
<evidence type="ECO:0000313" key="2">
    <source>
        <dbReference type="Proteomes" id="UP000045285"/>
    </source>
</evidence>
<dbReference type="EMBL" id="CCMZ01000056">
    <property type="protein sequence ID" value="CDX26649.1"/>
    <property type="molecule type" value="Genomic_DNA"/>
</dbReference>
<gene>
    <name evidence="1" type="ORF">MPL3356_60481</name>
</gene>
<proteinExistence type="predicted"/>
<reference evidence="2" key="1">
    <citation type="submission" date="2014-08" db="EMBL/GenBank/DDBJ databases">
        <authorList>
            <person name="Moulin L."/>
        </authorList>
    </citation>
    <scope>NUCLEOTIDE SEQUENCE [LARGE SCALE GENOMIC DNA]</scope>
</reference>
<accession>A0A090E9P9</accession>
<dbReference type="InterPro" id="IPR021508">
    <property type="entry name" value="Gp17-like"/>
</dbReference>
<organism evidence="1 2">
    <name type="scientific">Mesorhizobium plurifarium</name>
    <dbReference type="NCBI Taxonomy" id="69974"/>
    <lineage>
        <taxon>Bacteria</taxon>
        <taxon>Pseudomonadati</taxon>
        <taxon>Pseudomonadota</taxon>
        <taxon>Alphaproteobacteria</taxon>
        <taxon>Hyphomicrobiales</taxon>
        <taxon>Phyllobacteriaceae</taxon>
        <taxon>Mesorhizobium</taxon>
    </lineage>
</organism>
<sequence length="134" mass="14583">MSALTIAIARLGSEAAVTDIVSSEGIYPIDLPQRAQLPCVEVNIVSGFDESMLDGAGQYYRNRVTVNCLAETALGAEQLRNAVMGALQDNKNLAIGGFVDISTSFANFERTAKADDRSVYVWTVDFFIRWKKAA</sequence>
<dbReference type="AlphaFoldDB" id="A0A090E9P9"/>
<protein>
    <recommendedName>
        <fullName evidence="3">DUF3168 domain-containing protein</fullName>
    </recommendedName>
</protein>